<keyword evidence="3" id="KW-1185">Reference proteome</keyword>
<organism evidence="2 3">
    <name type="scientific">Tropilaelaps mercedesae</name>
    <dbReference type="NCBI Taxonomy" id="418985"/>
    <lineage>
        <taxon>Eukaryota</taxon>
        <taxon>Metazoa</taxon>
        <taxon>Ecdysozoa</taxon>
        <taxon>Arthropoda</taxon>
        <taxon>Chelicerata</taxon>
        <taxon>Arachnida</taxon>
        <taxon>Acari</taxon>
        <taxon>Parasitiformes</taxon>
        <taxon>Mesostigmata</taxon>
        <taxon>Gamasina</taxon>
        <taxon>Dermanyssoidea</taxon>
        <taxon>Laelapidae</taxon>
        <taxon>Tropilaelaps</taxon>
    </lineage>
</organism>
<dbReference type="EMBL" id="MNPL01030687">
    <property type="protein sequence ID" value="OQR66890.1"/>
    <property type="molecule type" value="Genomic_DNA"/>
</dbReference>
<feature type="region of interest" description="Disordered" evidence="1">
    <location>
        <begin position="146"/>
        <end position="237"/>
    </location>
</feature>
<evidence type="ECO:0000313" key="2">
    <source>
        <dbReference type="EMBL" id="OQR66890.1"/>
    </source>
</evidence>
<evidence type="ECO:0000313" key="3">
    <source>
        <dbReference type="Proteomes" id="UP000192247"/>
    </source>
</evidence>
<proteinExistence type="predicted"/>
<evidence type="ECO:0000256" key="1">
    <source>
        <dbReference type="SAM" id="MobiDB-lite"/>
    </source>
</evidence>
<sequence length="400" mass="43869">MPFPPLALHVDVASLNPARACMPHRSRLDKWTTCRAYVTWASLWFTEIWSGFDRCTSVTEFQTLNYRPLNITEVRERCPTMSTELISADSEFPARAGHVVQRRTSIPPKYFPDFVSSDTIASPQNISGRAILGRGMSVTTTSSIDSTMGSDNASGYGATAGVTSHETEERSRSRAIRSVAPATPTPHPLLQPPYTINPLVQPHHSPYHPGQRRWSSGDGRSEHGHGGPAHEPYPGLRSSITAMSSAPVAPNPLTYSAGDNWVGSNHPFVFTSPVAKAHCSRSGGPVDSSHWSEGPAALHCQQHVASHQEHRGPALGQQQFESVVQHGRGGIGEPERHLMSADDARLLYQMTLSSRDSIDRSIEPRMLRLLPPEPFHRDSVGIMERPDLADILRLPPELSP</sequence>
<gene>
    <name evidence="2" type="ORF">BIW11_13857</name>
</gene>
<reference evidence="2 3" key="1">
    <citation type="journal article" date="2017" name="Gigascience">
        <title>Draft genome of the honey bee ectoparasitic mite, Tropilaelaps mercedesae, is shaped by the parasitic life history.</title>
        <authorList>
            <person name="Dong X."/>
            <person name="Armstrong S.D."/>
            <person name="Xia D."/>
            <person name="Makepeace B.L."/>
            <person name="Darby A.C."/>
            <person name="Kadowaki T."/>
        </authorList>
    </citation>
    <scope>NUCLEOTIDE SEQUENCE [LARGE SCALE GENOMIC DNA]</scope>
    <source>
        <strain evidence="2">Wuxi-XJTLU</strain>
    </source>
</reference>
<comment type="caution">
    <text evidence="2">The sequence shown here is derived from an EMBL/GenBank/DDBJ whole genome shotgun (WGS) entry which is preliminary data.</text>
</comment>
<name>A0A1V9X000_9ACAR</name>
<dbReference type="Proteomes" id="UP000192247">
    <property type="component" value="Unassembled WGS sequence"/>
</dbReference>
<accession>A0A1V9X000</accession>
<dbReference type="OrthoDB" id="10524449at2759"/>
<protein>
    <submittedName>
        <fullName evidence="2">Uncharacterized protein</fullName>
    </submittedName>
</protein>
<dbReference type="AlphaFoldDB" id="A0A1V9X000"/>
<dbReference type="InParanoid" id="A0A1V9X000"/>